<dbReference type="OrthoDB" id="9792323at2"/>
<dbReference type="Proteomes" id="UP000619743">
    <property type="component" value="Unassembled WGS sequence"/>
</dbReference>
<proteinExistence type="predicted"/>
<feature type="domain" description="VOC" evidence="1">
    <location>
        <begin position="12"/>
        <end position="122"/>
    </location>
</feature>
<dbReference type="EMBL" id="BMDX01000003">
    <property type="protein sequence ID" value="GGA69002.1"/>
    <property type="molecule type" value="Genomic_DNA"/>
</dbReference>
<evidence type="ECO:0000313" key="3">
    <source>
        <dbReference type="Proteomes" id="UP000619743"/>
    </source>
</evidence>
<dbReference type="SUPFAM" id="SSF54593">
    <property type="entry name" value="Glyoxalase/Bleomycin resistance protein/Dihydroxybiphenyl dioxygenase"/>
    <property type="match status" value="1"/>
</dbReference>
<accession>A0A8J2U328</accession>
<dbReference type="RefSeq" id="WP_087504881.1">
    <property type="nucleotide sequence ID" value="NZ_BMDX01000003.1"/>
</dbReference>
<dbReference type="InterPro" id="IPR004360">
    <property type="entry name" value="Glyas_Fos-R_dOase_dom"/>
</dbReference>
<name>A0A8J2U328_9GAMM</name>
<dbReference type="InterPro" id="IPR052164">
    <property type="entry name" value="Anthracycline_SecMetBiosynth"/>
</dbReference>
<keyword evidence="3" id="KW-1185">Reference proteome</keyword>
<evidence type="ECO:0000313" key="2">
    <source>
        <dbReference type="EMBL" id="GGA69002.1"/>
    </source>
</evidence>
<gene>
    <name evidence="2" type="ORF">GCM10011369_08310</name>
</gene>
<dbReference type="AlphaFoldDB" id="A0A8J2U328"/>
<comment type="caution">
    <text evidence="2">The sequence shown here is derived from an EMBL/GenBank/DDBJ whole genome shotgun (WGS) entry which is preliminary data.</text>
</comment>
<organism evidence="2 3">
    <name type="scientific">Neiella marina</name>
    <dbReference type="NCBI Taxonomy" id="508461"/>
    <lineage>
        <taxon>Bacteria</taxon>
        <taxon>Pseudomonadati</taxon>
        <taxon>Pseudomonadota</taxon>
        <taxon>Gammaproteobacteria</taxon>
        <taxon>Alteromonadales</taxon>
        <taxon>Echinimonadaceae</taxon>
        <taxon>Neiella</taxon>
    </lineage>
</organism>
<protein>
    <submittedName>
        <fullName evidence="2">Glyoxalase</fullName>
    </submittedName>
</protein>
<dbReference type="InterPro" id="IPR037523">
    <property type="entry name" value="VOC_core"/>
</dbReference>
<dbReference type="Pfam" id="PF00903">
    <property type="entry name" value="Glyoxalase"/>
    <property type="match status" value="1"/>
</dbReference>
<evidence type="ECO:0000259" key="1">
    <source>
        <dbReference type="PROSITE" id="PS51819"/>
    </source>
</evidence>
<dbReference type="PANTHER" id="PTHR33993:SF1">
    <property type="entry name" value="GLYOXALASE FAMILY PROTEIN"/>
    <property type="match status" value="1"/>
</dbReference>
<dbReference type="InterPro" id="IPR029068">
    <property type="entry name" value="Glyas_Bleomycin-R_OHBP_Dase"/>
</dbReference>
<dbReference type="CDD" id="cd07247">
    <property type="entry name" value="SgaA_N_like"/>
    <property type="match status" value="1"/>
</dbReference>
<sequence>MTTTTKVPPHHSVNYLEFAADKLEASKTFFETVFEWQFTDYGPDYAAFVATGIEGGFYRAPLSARTEQGSVLVVLFSSNLEQSEQQIVAAGGVICKPIFSFPGGRRFHFTEPSGNELAIWSDR</sequence>
<dbReference type="PROSITE" id="PS51819">
    <property type="entry name" value="VOC"/>
    <property type="match status" value="1"/>
</dbReference>
<dbReference type="PANTHER" id="PTHR33993">
    <property type="entry name" value="GLYOXALASE-RELATED"/>
    <property type="match status" value="1"/>
</dbReference>
<dbReference type="Gene3D" id="3.10.180.10">
    <property type="entry name" value="2,3-Dihydroxybiphenyl 1,2-Dioxygenase, domain 1"/>
    <property type="match status" value="1"/>
</dbReference>
<reference evidence="3" key="1">
    <citation type="journal article" date="2019" name="Int. J. Syst. Evol. Microbiol.">
        <title>The Global Catalogue of Microorganisms (GCM) 10K type strain sequencing project: providing services to taxonomists for standard genome sequencing and annotation.</title>
        <authorList>
            <consortium name="The Broad Institute Genomics Platform"/>
            <consortium name="The Broad Institute Genome Sequencing Center for Infectious Disease"/>
            <person name="Wu L."/>
            <person name="Ma J."/>
        </authorList>
    </citation>
    <scope>NUCLEOTIDE SEQUENCE [LARGE SCALE GENOMIC DNA]</scope>
    <source>
        <strain evidence="3">CGMCC 1.10130</strain>
    </source>
</reference>